<keyword evidence="1" id="KW-0732">Signal</keyword>
<evidence type="ECO:0000313" key="2">
    <source>
        <dbReference type="EnsemblPlants" id="ORUFI03G15760.1"/>
    </source>
</evidence>
<feature type="chain" id="PRO_5002369304" evidence="1">
    <location>
        <begin position="29"/>
        <end position="177"/>
    </location>
</feature>
<reference evidence="2" key="2">
    <citation type="submission" date="2015-06" db="UniProtKB">
        <authorList>
            <consortium name="EnsemblPlants"/>
        </authorList>
    </citation>
    <scope>IDENTIFICATION</scope>
</reference>
<dbReference type="Proteomes" id="UP000008022">
    <property type="component" value="Unassembled WGS sequence"/>
</dbReference>
<name>A0A0E0NU85_ORYRU</name>
<sequence>MVPAGLVLLGTPILAWLSLCLYAGPCTAVRDAPMHLHIHVHYYFDFFVNSAASCSVLMLEGEGHVALIWTYGIYDLVYTVAFQDYFLRVCDMVNANLATSCAKCSASCAASAGGLHEPHSNLSSDASRDTLLRRGHRCVTRCSTAASPSSSCGTMDLPSAQDALRASVGAAAPGAAT</sequence>
<proteinExistence type="predicted"/>
<dbReference type="Gramene" id="ORUFI03G15760.1">
    <property type="protein sequence ID" value="ORUFI03G15760.1"/>
    <property type="gene ID" value="ORUFI03G15760"/>
</dbReference>
<dbReference type="EnsemblPlants" id="ORUFI03G15760.1">
    <property type="protein sequence ID" value="ORUFI03G15760.1"/>
    <property type="gene ID" value="ORUFI03G15760"/>
</dbReference>
<evidence type="ECO:0000313" key="3">
    <source>
        <dbReference type="Proteomes" id="UP000008022"/>
    </source>
</evidence>
<feature type="signal peptide" evidence="1">
    <location>
        <begin position="1"/>
        <end position="28"/>
    </location>
</feature>
<dbReference type="Pfam" id="PF16594">
    <property type="entry name" value="ATP-synt_Z"/>
    <property type="match status" value="1"/>
</dbReference>
<reference evidence="3" key="1">
    <citation type="submission" date="2013-06" db="EMBL/GenBank/DDBJ databases">
        <authorList>
            <person name="Zhao Q."/>
        </authorList>
    </citation>
    <scope>NUCLEOTIDE SEQUENCE</scope>
    <source>
        <strain evidence="3">cv. W1943</strain>
    </source>
</reference>
<dbReference type="OMA" id="CDMVNAN"/>
<keyword evidence="3" id="KW-1185">Reference proteome</keyword>
<accession>A0A0E0NU85</accession>
<organism evidence="2 3">
    <name type="scientific">Oryza rufipogon</name>
    <name type="common">Brownbeard rice</name>
    <name type="synonym">Asian wild rice</name>
    <dbReference type="NCBI Taxonomy" id="4529"/>
    <lineage>
        <taxon>Eukaryota</taxon>
        <taxon>Viridiplantae</taxon>
        <taxon>Streptophyta</taxon>
        <taxon>Embryophyta</taxon>
        <taxon>Tracheophyta</taxon>
        <taxon>Spermatophyta</taxon>
        <taxon>Magnoliopsida</taxon>
        <taxon>Liliopsida</taxon>
        <taxon>Poales</taxon>
        <taxon>Poaceae</taxon>
        <taxon>BOP clade</taxon>
        <taxon>Oryzoideae</taxon>
        <taxon>Oryzeae</taxon>
        <taxon>Oryzinae</taxon>
        <taxon>Oryza</taxon>
    </lineage>
</organism>
<dbReference type="HOGENOM" id="CLU_1534842_0_0_1"/>
<evidence type="ECO:0000256" key="1">
    <source>
        <dbReference type="SAM" id="SignalP"/>
    </source>
</evidence>
<protein>
    <submittedName>
        <fullName evidence="2">Uncharacterized protein</fullName>
    </submittedName>
</protein>
<dbReference type="InterPro" id="IPR032238">
    <property type="entry name" value="ATP-synth_Z"/>
</dbReference>
<dbReference type="AlphaFoldDB" id="A0A0E0NU85"/>